<evidence type="ECO:0000313" key="4">
    <source>
        <dbReference type="Proteomes" id="UP001500166"/>
    </source>
</evidence>
<organism evidence="3 4">
    <name type="scientific">Kocuria atrinae</name>
    <dbReference type="NCBI Taxonomy" id="592377"/>
    <lineage>
        <taxon>Bacteria</taxon>
        <taxon>Bacillati</taxon>
        <taxon>Actinomycetota</taxon>
        <taxon>Actinomycetes</taxon>
        <taxon>Micrococcales</taxon>
        <taxon>Micrococcaceae</taxon>
        <taxon>Kocuria</taxon>
    </lineage>
</organism>
<reference evidence="3 4" key="1">
    <citation type="journal article" date="2019" name="Int. J. Syst. Evol. Microbiol.">
        <title>The Global Catalogue of Microorganisms (GCM) 10K type strain sequencing project: providing services to taxonomists for standard genome sequencing and annotation.</title>
        <authorList>
            <consortium name="The Broad Institute Genomics Platform"/>
            <consortium name="The Broad Institute Genome Sequencing Center for Infectious Disease"/>
            <person name="Wu L."/>
            <person name="Ma J."/>
        </authorList>
    </citation>
    <scope>NUCLEOTIDE SEQUENCE [LARGE SCALE GENOMIC DNA]</scope>
    <source>
        <strain evidence="3 4">JCM 15914</strain>
    </source>
</reference>
<name>A0ABN2XNE9_9MICC</name>
<accession>A0ABN2XNE9</accession>
<dbReference type="Proteomes" id="UP001500166">
    <property type="component" value="Unassembled WGS sequence"/>
</dbReference>
<evidence type="ECO:0000313" key="3">
    <source>
        <dbReference type="EMBL" id="GAA2114602.1"/>
    </source>
</evidence>
<keyword evidence="4" id="KW-1185">Reference proteome</keyword>
<sequence>MAKNELTLGEPRLGWFVDGDASTDHLAVMLRDTGTAIELVLPLKGMFSTDDPYSRWWSSGIHFGDDPDRTEHSYKPPRVLMVEDSQGAVVLVGCRSAGSSSRMHVGQGHIVANFAVLGGSHLRYEKVNGLRADIPALAAWTRMSSMEVSTTTSRNNRIQSVQMTLTNAEPVPLARPLNLVMRSSWHTERPRGGFVAYEGVELETLVDRPRSWSDHLAVHTAILELVSIAGWKPFGIEDATVHRADDPLRSIAGGVLGERWLPVATHRLPEHKPWKKDPISSSPTTRSGRGEWLGGSSCAGPTVRS</sequence>
<comment type="caution">
    <text evidence="3">The sequence shown here is derived from an EMBL/GenBank/DDBJ whole genome shotgun (WGS) entry which is preliminary data.</text>
</comment>
<feature type="region of interest" description="Disordered" evidence="1">
    <location>
        <begin position="271"/>
        <end position="305"/>
    </location>
</feature>
<feature type="domain" description="ApeA N-terminal" evidence="2">
    <location>
        <begin position="15"/>
        <end position="276"/>
    </location>
</feature>
<protein>
    <recommendedName>
        <fullName evidence="2">ApeA N-terminal domain-containing protein</fullName>
    </recommendedName>
</protein>
<evidence type="ECO:0000259" key="2">
    <source>
        <dbReference type="Pfam" id="PF18862"/>
    </source>
</evidence>
<proteinExistence type="predicted"/>
<dbReference type="EMBL" id="BAAAQA010000014">
    <property type="protein sequence ID" value="GAA2114602.1"/>
    <property type="molecule type" value="Genomic_DNA"/>
</dbReference>
<dbReference type="InterPro" id="IPR041223">
    <property type="entry name" value="ApeA_NTD"/>
</dbReference>
<dbReference type="Pfam" id="PF18862">
    <property type="entry name" value="ApeA_NTD1"/>
    <property type="match status" value="1"/>
</dbReference>
<dbReference type="RefSeq" id="WP_344224097.1">
    <property type="nucleotide sequence ID" value="NZ_BAAAQA010000014.1"/>
</dbReference>
<gene>
    <name evidence="3" type="ORF">GCM10009824_11960</name>
</gene>
<evidence type="ECO:0000256" key="1">
    <source>
        <dbReference type="SAM" id="MobiDB-lite"/>
    </source>
</evidence>